<sequence length="170" mass="18976">MLLRTLANFPETVRVSRRLQREDLQKIRGERVGALPKAYGNAPAAVSASPEKCPDPIFLTFSNVKSGNGFRLHRLTVFTQIEYGVYTRRSDKSKPPADPSFNVLAFHPVSAHWSRGMRLHSTSNWPSFDFPTCSVTVSHTVVTLTSVTQTDTCQSSQNCLCVSSSFRRLL</sequence>
<gene>
    <name evidence="1" type="ORF">SMAX5B_013636</name>
</gene>
<protein>
    <submittedName>
        <fullName evidence="1">Uncharacterized protein</fullName>
    </submittedName>
</protein>
<evidence type="ECO:0000313" key="2">
    <source>
        <dbReference type="Proteomes" id="UP000246464"/>
    </source>
</evidence>
<reference evidence="1 2" key="1">
    <citation type="submission" date="2017-12" db="EMBL/GenBank/DDBJ databases">
        <title>Integrating genomic resources of turbot (Scophthalmus maximus) in depth evaluation of genetic and physical mapping variation across individuals.</title>
        <authorList>
            <person name="Martinez P."/>
        </authorList>
    </citation>
    <scope>NUCLEOTIDE SEQUENCE [LARGE SCALE GENOMIC DNA]</scope>
</reference>
<dbReference type="AlphaFoldDB" id="A0A2U9BEP7"/>
<dbReference type="EMBL" id="CP026248">
    <property type="protein sequence ID" value="AWP02424.1"/>
    <property type="molecule type" value="Genomic_DNA"/>
</dbReference>
<name>A0A2U9BEP7_SCOMX</name>
<proteinExistence type="predicted"/>
<evidence type="ECO:0000313" key="1">
    <source>
        <dbReference type="EMBL" id="AWP02424.1"/>
    </source>
</evidence>
<keyword evidence="2" id="KW-1185">Reference proteome</keyword>
<organism evidence="1 2">
    <name type="scientific">Scophthalmus maximus</name>
    <name type="common">Turbot</name>
    <name type="synonym">Psetta maxima</name>
    <dbReference type="NCBI Taxonomy" id="52904"/>
    <lineage>
        <taxon>Eukaryota</taxon>
        <taxon>Metazoa</taxon>
        <taxon>Chordata</taxon>
        <taxon>Craniata</taxon>
        <taxon>Vertebrata</taxon>
        <taxon>Euteleostomi</taxon>
        <taxon>Actinopterygii</taxon>
        <taxon>Neopterygii</taxon>
        <taxon>Teleostei</taxon>
        <taxon>Neoteleostei</taxon>
        <taxon>Acanthomorphata</taxon>
        <taxon>Carangaria</taxon>
        <taxon>Pleuronectiformes</taxon>
        <taxon>Pleuronectoidei</taxon>
        <taxon>Scophthalmidae</taxon>
        <taxon>Scophthalmus</taxon>
    </lineage>
</organism>
<dbReference type="Proteomes" id="UP000246464">
    <property type="component" value="Chromosome 6"/>
</dbReference>
<accession>A0A2U9BEP7</accession>